<dbReference type="InterPro" id="IPR003697">
    <property type="entry name" value="Maf-like"/>
</dbReference>
<dbReference type="RefSeq" id="WP_150337034.1">
    <property type="nucleotide sequence ID" value="NZ_VXKE01000008.1"/>
</dbReference>
<dbReference type="SUPFAM" id="SSF52972">
    <property type="entry name" value="ITPase-like"/>
    <property type="match status" value="1"/>
</dbReference>
<dbReference type="Proteomes" id="UP000323707">
    <property type="component" value="Unassembled WGS sequence"/>
</dbReference>
<dbReference type="GO" id="GO:0009117">
    <property type="term" value="P:nucleotide metabolic process"/>
    <property type="evidence" value="ECO:0007669"/>
    <property type="project" value="UniProtKB-KW"/>
</dbReference>
<dbReference type="NCBIfam" id="NF003141">
    <property type="entry name" value="PRK04056.1"/>
    <property type="match status" value="1"/>
</dbReference>
<evidence type="ECO:0000256" key="3">
    <source>
        <dbReference type="ARBA" id="ARBA00023080"/>
    </source>
</evidence>
<evidence type="ECO:0000313" key="5">
    <source>
        <dbReference type="Proteomes" id="UP000323707"/>
    </source>
</evidence>
<keyword evidence="2" id="KW-0378">Hydrolase</keyword>
<proteinExistence type="predicted"/>
<sequence length="205" mass="22693">MCKAMRTSAPPLAAPIILASLSPTRAQILAEHGITFIQMDSGFDEESLAVCEPAKFAYIACVKKLESSLELLAKQGKYDHALDSGLLCADSVVSVDGKLLRKARDKQEARNMLELQDSKRISILTALAYKSRHISFTDLSACHLELGKFELDDMLGYVDSLAWQGKAGCVMVEGFHKRYIRRQIGLESSALGLSIEKLVRFWEIV</sequence>
<name>A0A5M9QRY7_9HELI</name>
<dbReference type="PIRSF" id="PIRSF006305">
    <property type="entry name" value="Maf"/>
    <property type="match status" value="1"/>
</dbReference>
<dbReference type="PANTHER" id="PTHR43213:SF5">
    <property type="entry name" value="BIFUNCTIONAL DTTP_UTP PYROPHOSPHATASE_METHYLTRANSFERASE PROTEIN-RELATED"/>
    <property type="match status" value="1"/>
</dbReference>
<keyword evidence="3" id="KW-0546">Nucleotide metabolism</keyword>
<dbReference type="Pfam" id="PF02545">
    <property type="entry name" value="Maf"/>
    <property type="match status" value="1"/>
</dbReference>
<evidence type="ECO:0000313" key="4">
    <source>
        <dbReference type="EMBL" id="KAA8710336.1"/>
    </source>
</evidence>
<organism evidence="4 5">
    <name type="scientific">Helicobacter canis</name>
    <dbReference type="NCBI Taxonomy" id="29419"/>
    <lineage>
        <taxon>Bacteria</taxon>
        <taxon>Pseudomonadati</taxon>
        <taxon>Campylobacterota</taxon>
        <taxon>Epsilonproteobacteria</taxon>
        <taxon>Campylobacterales</taxon>
        <taxon>Helicobacteraceae</taxon>
        <taxon>Helicobacter</taxon>
    </lineage>
</organism>
<dbReference type="Gene3D" id="3.90.950.10">
    <property type="match status" value="1"/>
</dbReference>
<dbReference type="GO" id="GO:0047429">
    <property type="term" value="F:nucleoside triphosphate diphosphatase activity"/>
    <property type="evidence" value="ECO:0007669"/>
    <property type="project" value="InterPro"/>
</dbReference>
<gene>
    <name evidence="4" type="ORF">F4V45_03220</name>
</gene>
<comment type="cofactor">
    <cofactor evidence="1">
        <name>a divalent metal cation</name>
        <dbReference type="ChEBI" id="CHEBI:60240"/>
    </cofactor>
</comment>
<dbReference type="AlphaFoldDB" id="A0A5M9QRY7"/>
<evidence type="ECO:0000256" key="1">
    <source>
        <dbReference type="ARBA" id="ARBA00001968"/>
    </source>
</evidence>
<dbReference type="PANTHER" id="PTHR43213">
    <property type="entry name" value="BIFUNCTIONAL DTTP/UTP PYROPHOSPHATASE/METHYLTRANSFERASE PROTEIN-RELATED"/>
    <property type="match status" value="1"/>
</dbReference>
<dbReference type="InterPro" id="IPR029001">
    <property type="entry name" value="ITPase-like_fam"/>
</dbReference>
<protein>
    <submittedName>
        <fullName evidence="4">Septum formation inhibitor Maf</fullName>
    </submittedName>
</protein>
<dbReference type="NCBIfam" id="TIGR00172">
    <property type="entry name" value="maf"/>
    <property type="match status" value="1"/>
</dbReference>
<dbReference type="EMBL" id="VXKE01000008">
    <property type="protein sequence ID" value="KAA8710336.1"/>
    <property type="molecule type" value="Genomic_DNA"/>
</dbReference>
<accession>A0A5M9QRY7</accession>
<evidence type="ECO:0000256" key="2">
    <source>
        <dbReference type="ARBA" id="ARBA00022801"/>
    </source>
</evidence>
<reference evidence="4 5" key="1">
    <citation type="submission" date="2019-09" db="EMBL/GenBank/DDBJ databases">
        <title>Draft genome sequence of various Type strains from the CCUG.</title>
        <authorList>
            <person name="Pineiro-Iglesias B."/>
            <person name="Tunovic T."/>
            <person name="Unosson C."/>
            <person name="Inganas E."/>
            <person name="Ohlen M."/>
            <person name="Cardew S."/>
            <person name="Jensie-Markopoulos S."/>
            <person name="Salva-Serra F."/>
            <person name="Jaen-Luchoro D."/>
            <person name="Karlsson R."/>
            <person name="Svensson-Stadler L."/>
            <person name="Chun J."/>
            <person name="Moore E."/>
        </authorList>
    </citation>
    <scope>NUCLEOTIDE SEQUENCE [LARGE SCALE GENOMIC DNA]</scope>
    <source>
        <strain evidence="4 5">CCUG 32756T</strain>
    </source>
</reference>
<comment type="caution">
    <text evidence="4">The sequence shown here is derived from an EMBL/GenBank/DDBJ whole genome shotgun (WGS) entry which is preliminary data.</text>
</comment>